<comment type="caution">
    <text evidence="3">The sequence shown here is derived from an EMBL/GenBank/DDBJ whole genome shotgun (WGS) entry which is preliminary data.</text>
</comment>
<dbReference type="AlphaFoldDB" id="A0A1G2HQG6"/>
<keyword evidence="2" id="KW-0812">Transmembrane</keyword>
<proteinExistence type="predicted"/>
<reference evidence="3 4" key="1">
    <citation type="journal article" date="2016" name="Nat. Commun.">
        <title>Thousands of microbial genomes shed light on interconnected biogeochemical processes in an aquifer system.</title>
        <authorList>
            <person name="Anantharaman K."/>
            <person name="Brown C.T."/>
            <person name="Hug L.A."/>
            <person name="Sharon I."/>
            <person name="Castelle C.J."/>
            <person name="Probst A.J."/>
            <person name="Thomas B.C."/>
            <person name="Singh A."/>
            <person name="Wilkins M.J."/>
            <person name="Karaoz U."/>
            <person name="Brodie E.L."/>
            <person name="Williams K.H."/>
            <person name="Hubbard S.S."/>
            <person name="Banfield J.F."/>
        </authorList>
    </citation>
    <scope>NUCLEOTIDE SEQUENCE [LARGE SCALE GENOMIC DNA]</scope>
</reference>
<evidence type="ECO:0000256" key="2">
    <source>
        <dbReference type="SAM" id="Phobius"/>
    </source>
</evidence>
<evidence type="ECO:0000256" key="1">
    <source>
        <dbReference type="SAM" id="Coils"/>
    </source>
</evidence>
<accession>A0A1G2HQG6</accession>
<keyword evidence="2" id="KW-1133">Transmembrane helix</keyword>
<keyword evidence="2" id="KW-0472">Membrane</keyword>
<keyword evidence="1" id="KW-0175">Coiled coil</keyword>
<organism evidence="3 4">
    <name type="scientific">Candidatus Staskawiczbacteria bacterium RIFCSPHIGHO2_01_FULL_39_25</name>
    <dbReference type="NCBI Taxonomy" id="1802202"/>
    <lineage>
        <taxon>Bacteria</taxon>
        <taxon>Candidatus Staskawicziibacteriota</taxon>
    </lineage>
</organism>
<feature type="coiled-coil region" evidence="1">
    <location>
        <begin position="37"/>
        <end position="78"/>
    </location>
</feature>
<name>A0A1G2HQG6_9BACT</name>
<gene>
    <name evidence="3" type="ORF">A2730_01875</name>
</gene>
<dbReference type="EMBL" id="MHOO01000003">
    <property type="protein sequence ID" value="OGZ64693.1"/>
    <property type="molecule type" value="Genomic_DNA"/>
</dbReference>
<protein>
    <recommendedName>
        <fullName evidence="5">Cell division protein FtsL</fullName>
    </recommendedName>
</protein>
<evidence type="ECO:0008006" key="5">
    <source>
        <dbReference type="Google" id="ProtNLM"/>
    </source>
</evidence>
<evidence type="ECO:0000313" key="3">
    <source>
        <dbReference type="EMBL" id="OGZ64693.1"/>
    </source>
</evidence>
<feature type="transmembrane region" description="Helical" evidence="2">
    <location>
        <begin position="17"/>
        <end position="38"/>
    </location>
</feature>
<sequence>MIADFKNKQKKGPWSKLLFALGGVLILLVFVVLVIANIKVYNKRKELATQVDNLKNKIEAIQQKNEDLKKGISKSNDDAYIEKVAREDLDLQKEGETVISFIKAPNQQSSNNREKRNILQAWLGWASSGWDWLKNSFK</sequence>
<evidence type="ECO:0000313" key="4">
    <source>
        <dbReference type="Proteomes" id="UP000176855"/>
    </source>
</evidence>
<dbReference type="Pfam" id="PF04977">
    <property type="entry name" value="DivIC"/>
    <property type="match status" value="1"/>
</dbReference>
<dbReference type="InterPro" id="IPR007060">
    <property type="entry name" value="FtsL/DivIC"/>
</dbReference>
<dbReference type="STRING" id="1802202.A2730_01875"/>
<dbReference type="Proteomes" id="UP000176855">
    <property type="component" value="Unassembled WGS sequence"/>
</dbReference>